<feature type="domain" description="Radical SAM core" evidence="3">
    <location>
        <begin position="17"/>
        <end position="251"/>
    </location>
</feature>
<accession>A0A124EGR3</accession>
<evidence type="ECO:0000256" key="2">
    <source>
        <dbReference type="ARBA" id="ARBA00017228"/>
    </source>
</evidence>
<dbReference type="SFLD" id="SFLDG01082">
    <property type="entry name" value="B12-binding_domain_containing"/>
    <property type="match status" value="1"/>
</dbReference>
<organism evidence="4 5">
    <name type="scientific">Tractidigestivibacter scatoligenes</name>
    <name type="common">Olsenella scatoligenes</name>
    <dbReference type="NCBI Taxonomy" id="1299998"/>
    <lineage>
        <taxon>Bacteria</taxon>
        <taxon>Bacillati</taxon>
        <taxon>Actinomycetota</taxon>
        <taxon>Coriobacteriia</taxon>
        <taxon>Coriobacteriales</taxon>
        <taxon>Atopobiaceae</taxon>
        <taxon>Tractidigestivibacter</taxon>
    </lineage>
</organism>
<dbReference type="InterPro" id="IPR034505">
    <property type="entry name" value="Coproporphyrinogen-III_oxidase"/>
</dbReference>
<sequence>MPSSGSGGIGSEWRARLSASGADALYLHIPFCARKCAYCDFASWATARGDALSRHYAEALERQVEEVSHLGLLAECETAYIGGGTPTFLGEALGGLVRCVTRCAPRVCELTCEANPDSLSDAVLSDVAAAGCTRLSIGVQSLCDAELSELGRLHDAARARERVSVAVASGLDVSCDLMCAIPLQTADSWQATLEGVASLGVGHVSVYPLQIEDDTALARRVGDEQPSWNSPDTQASRMEQAQSVLESYGFRRYEVASYARLPEKECSHNKMYWTGRPYLGLGTGAASMLTAEGYKRLLEACPQLGPLPEGMARARLKVVSGREEVARGATLSSLAFEEEFLTERQAVAEDLMLGARLACGLDAGLGTYARELLGPCVDKTLDRLVREGYLDDALAPTQKGWLLGNELYGELWDLAGDTGTATRRST</sequence>
<keyword evidence="5" id="KW-1185">Reference proteome</keyword>
<protein>
    <recommendedName>
        <fullName evidence="2">Heme chaperone HemW</fullName>
    </recommendedName>
</protein>
<evidence type="ECO:0000256" key="1">
    <source>
        <dbReference type="ARBA" id="ARBA00006100"/>
    </source>
</evidence>
<dbReference type="SFLD" id="SFLDS00029">
    <property type="entry name" value="Radical_SAM"/>
    <property type="match status" value="1"/>
</dbReference>
<dbReference type="InterPro" id="IPR006638">
    <property type="entry name" value="Elp3/MiaA/NifB-like_rSAM"/>
</dbReference>
<dbReference type="RefSeq" id="WP_059054208.1">
    <property type="nucleotide sequence ID" value="NZ_LOJF01000009.1"/>
</dbReference>
<dbReference type="SMART" id="SM00729">
    <property type="entry name" value="Elp3"/>
    <property type="match status" value="1"/>
</dbReference>
<dbReference type="OrthoDB" id="9808022at2"/>
<dbReference type="InterPro" id="IPR007197">
    <property type="entry name" value="rSAM"/>
</dbReference>
<dbReference type="PANTHER" id="PTHR13932:SF5">
    <property type="entry name" value="RADICAL S-ADENOSYL METHIONINE DOMAIN-CONTAINING PROTEIN 1, MITOCHONDRIAL"/>
    <property type="match status" value="1"/>
</dbReference>
<dbReference type="PROSITE" id="PS51918">
    <property type="entry name" value="RADICAL_SAM"/>
    <property type="match status" value="1"/>
</dbReference>
<dbReference type="GO" id="GO:0006779">
    <property type="term" value="P:porphyrin-containing compound biosynthetic process"/>
    <property type="evidence" value="ECO:0007669"/>
    <property type="project" value="InterPro"/>
</dbReference>
<name>A0A124EGR3_TRASO</name>
<gene>
    <name evidence="4" type="ORF">AUL39_04620</name>
</gene>
<evidence type="ECO:0000313" key="4">
    <source>
        <dbReference type="EMBL" id="KUH58302.1"/>
    </source>
</evidence>
<dbReference type="SUPFAM" id="SSF102114">
    <property type="entry name" value="Radical SAM enzymes"/>
    <property type="match status" value="1"/>
</dbReference>
<comment type="caution">
    <text evidence="4">The sequence shown here is derived from an EMBL/GenBank/DDBJ whole genome shotgun (WGS) entry which is preliminary data.</text>
</comment>
<dbReference type="InterPro" id="IPR004559">
    <property type="entry name" value="HemW-like"/>
</dbReference>
<reference evidence="4 5" key="1">
    <citation type="submission" date="2015-12" db="EMBL/GenBank/DDBJ databases">
        <title>Draft Genome Sequence of Olsenella scatoligenes SK9K4T; a Producer of 3-Methylindole- (skatole) and 4-Methylphenol- (p-cresol) Isolated from Pig Feces.</title>
        <authorList>
            <person name="Li X."/>
            <person name="Borg B."/>
            <person name="Canibe N."/>
        </authorList>
    </citation>
    <scope>NUCLEOTIDE SEQUENCE [LARGE SCALE GENOMIC DNA]</scope>
    <source>
        <strain evidence="4 5">SK9K4</strain>
    </source>
</reference>
<dbReference type="AlphaFoldDB" id="A0A124EGR3"/>
<dbReference type="GO" id="GO:0004109">
    <property type="term" value="F:coproporphyrinogen oxidase activity"/>
    <property type="evidence" value="ECO:0007669"/>
    <property type="project" value="InterPro"/>
</dbReference>
<proteinExistence type="inferred from homology"/>
<dbReference type="InterPro" id="IPR023404">
    <property type="entry name" value="rSAM_horseshoe"/>
</dbReference>
<dbReference type="GO" id="GO:0051539">
    <property type="term" value="F:4 iron, 4 sulfur cluster binding"/>
    <property type="evidence" value="ECO:0007669"/>
    <property type="project" value="InterPro"/>
</dbReference>
<comment type="similarity">
    <text evidence="1">Belongs to the anaerobic coproporphyrinogen-III oxidase family. HemW subfamily.</text>
</comment>
<evidence type="ECO:0000313" key="5">
    <source>
        <dbReference type="Proteomes" id="UP000054078"/>
    </source>
</evidence>
<dbReference type="SFLD" id="SFLDG01065">
    <property type="entry name" value="anaerobic_coproporphyrinogen-I"/>
    <property type="match status" value="1"/>
</dbReference>
<dbReference type="Proteomes" id="UP000054078">
    <property type="component" value="Unassembled WGS sequence"/>
</dbReference>
<dbReference type="Pfam" id="PF04055">
    <property type="entry name" value="Radical_SAM"/>
    <property type="match status" value="1"/>
</dbReference>
<dbReference type="SFLD" id="SFLDF00562">
    <property type="entry name" value="HemN-like__clustered_with_heat"/>
    <property type="match status" value="1"/>
</dbReference>
<dbReference type="InterPro" id="IPR058240">
    <property type="entry name" value="rSAM_sf"/>
</dbReference>
<dbReference type="EMBL" id="LOJF01000009">
    <property type="protein sequence ID" value="KUH58302.1"/>
    <property type="molecule type" value="Genomic_DNA"/>
</dbReference>
<dbReference type="PANTHER" id="PTHR13932">
    <property type="entry name" value="COPROPORPHYRINIGEN III OXIDASE"/>
    <property type="match status" value="1"/>
</dbReference>
<dbReference type="GO" id="GO:0005737">
    <property type="term" value="C:cytoplasm"/>
    <property type="evidence" value="ECO:0007669"/>
    <property type="project" value="InterPro"/>
</dbReference>
<evidence type="ECO:0000259" key="3">
    <source>
        <dbReference type="PROSITE" id="PS51918"/>
    </source>
</evidence>
<dbReference type="STRING" id="1299998.AUL39_04620"/>
<dbReference type="Gene3D" id="3.80.30.20">
    <property type="entry name" value="tm_1862 like domain"/>
    <property type="match status" value="1"/>
</dbReference>